<gene>
    <name evidence="2" type="ORF">HJG59_017907</name>
</gene>
<dbReference type="Proteomes" id="UP000550707">
    <property type="component" value="Unassembled WGS sequence"/>
</dbReference>
<feature type="region of interest" description="Disordered" evidence="1">
    <location>
        <begin position="1"/>
        <end position="23"/>
    </location>
</feature>
<evidence type="ECO:0000313" key="2">
    <source>
        <dbReference type="EMBL" id="KAF6454017.1"/>
    </source>
</evidence>
<sequence>MSTFSVERNVPTARRQAPPWAATTKAAPSATITRVPLMQQCVKVVVSPRPHRHLSGLLTVTIPVGMKWCPVRWVCISLMAHDIECLW</sequence>
<reference evidence="2 3" key="1">
    <citation type="journal article" date="2020" name="Nature">
        <title>Six reference-quality genomes reveal evolution of bat adaptations.</title>
        <authorList>
            <person name="Jebb D."/>
            <person name="Huang Z."/>
            <person name="Pippel M."/>
            <person name="Hughes G.M."/>
            <person name="Lavrichenko K."/>
            <person name="Devanna P."/>
            <person name="Winkler S."/>
            <person name="Jermiin L.S."/>
            <person name="Skirmuntt E.C."/>
            <person name="Katzourakis A."/>
            <person name="Burkitt-Gray L."/>
            <person name="Ray D.A."/>
            <person name="Sullivan K.A.M."/>
            <person name="Roscito J.G."/>
            <person name="Kirilenko B.M."/>
            <person name="Davalos L.M."/>
            <person name="Corthals A.P."/>
            <person name="Power M.L."/>
            <person name="Jones G."/>
            <person name="Ransome R.D."/>
            <person name="Dechmann D.K.N."/>
            <person name="Locatelli A.G."/>
            <person name="Puechmaille S.J."/>
            <person name="Fedrigo O."/>
            <person name="Jarvis E.D."/>
            <person name="Hiller M."/>
            <person name="Vernes S.C."/>
            <person name="Myers E.W."/>
            <person name="Teeling E.C."/>
        </authorList>
    </citation>
    <scope>NUCLEOTIDE SEQUENCE [LARGE SCALE GENOMIC DNA]</scope>
    <source>
        <strain evidence="2">MMolMol1</strain>
        <tissue evidence="2">Muscle</tissue>
    </source>
</reference>
<accession>A0A7J8G1Z2</accession>
<name>A0A7J8G1Z2_MOLMO</name>
<evidence type="ECO:0000313" key="3">
    <source>
        <dbReference type="Proteomes" id="UP000550707"/>
    </source>
</evidence>
<dbReference type="EMBL" id="JACASF010000010">
    <property type="protein sequence ID" value="KAF6454017.1"/>
    <property type="molecule type" value="Genomic_DNA"/>
</dbReference>
<dbReference type="AlphaFoldDB" id="A0A7J8G1Z2"/>
<keyword evidence="3" id="KW-1185">Reference proteome</keyword>
<proteinExistence type="predicted"/>
<protein>
    <submittedName>
        <fullName evidence="2">Transcription factor 20</fullName>
    </submittedName>
</protein>
<organism evidence="2 3">
    <name type="scientific">Molossus molossus</name>
    <name type="common">Pallas' mastiff bat</name>
    <name type="synonym">Vespertilio molossus</name>
    <dbReference type="NCBI Taxonomy" id="27622"/>
    <lineage>
        <taxon>Eukaryota</taxon>
        <taxon>Metazoa</taxon>
        <taxon>Chordata</taxon>
        <taxon>Craniata</taxon>
        <taxon>Vertebrata</taxon>
        <taxon>Euteleostomi</taxon>
        <taxon>Mammalia</taxon>
        <taxon>Eutheria</taxon>
        <taxon>Laurasiatheria</taxon>
        <taxon>Chiroptera</taxon>
        <taxon>Yangochiroptera</taxon>
        <taxon>Molossidae</taxon>
        <taxon>Molossus</taxon>
    </lineage>
</organism>
<comment type="caution">
    <text evidence="2">The sequence shown here is derived from an EMBL/GenBank/DDBJ whole genome shotgun (WGS) entry which is preliminary data.</text>
</comment>
<evidence type="ECO:0000256" key="1">
    <source>
        <dbReference type="SAM" id="MobiDB-lite"/>
    </source>
</evidence>